<evidence type="ECO:0000256" key="1">
    <source>
        <dbReference type="SAM" id="SignalP"/>
    </source>
</evidence>
<feature type="signal peptide" evidence="1">
    <location>
        <begin position="1"/>
        <end position="18"/>
    </location>
</feature>
<gene>
    <name evidence="2" type="ORF">AYI68_g4514</name>
</gene>
<reference evidence="2 3" key="1">
    <citation type="journal article" date="2016" name="Mol. Biol. Evol.">
        <title>Genome-Wide Survey of Gut Fungi (Harpellales) Reveals the First Horizontally Transferred Ubiquitin Gene from a Mosquito Host.</title>
        <authorList>
            <person name="Wang Y."/>
            <person name="White M.M."/>
            <person name="Kvist S."/>
            <person name="Moncalvo J.M."/>
        </authorList>
    </citation>
    <scope>NUCLEOTIDE SEQUENCE [LARGE SCALE GENOMIC DNA]</scope>
    <source>
        <strain evidence="2 3">ALG-7-W6</strain>
    </source>
</reference>
<comment type="caution">
    <text evidence="2">The sequence shown here is derived from an EMBL/GenBank/DDBJ whole genome shotgun (WGS) entry which is preliminary data.</text>
</comment>
<evidence type="ECO:0000313" key="2">
    <source>
        <dbReference type="EMBL" id="OLY81385.1"/>
    </source>
</evidence>
<keyword evidence="1" id="KW-0732">Signal</keyword>
<sequence length="80" mass="9010">MPWSTRLLLSSIQCISLALRNQVAGPAPLSKSSQYRSFPDSKFYMSFVGKDAFNGVSTETLRFEEAPLILYANNFQFLLV</sequence>
<dbReference type="EMBL" id="LSSL01002509">
    <property type="protein sequence ID" value="OLY81385.1"/>
    <property type="molecule type" value="Genomic_DNA"/>
</dbReference>
<feature type="chain" id="PRO_5012051072" evidence="1">
    <location>
        <begin position="19"/>
        <end position="80"/>
    </location>
</feature>
<name>A0A1R0GX17_9FUNG</name>
<accession>A0A1R0GX17</accession>
<keyword evidence="3" id="KW-1185">Reference proteome</keyword>
<protein>
    <submittedName>
        <fullName evidence="2">Uncharacterized protein</fullName>
    </submittedName>
</protein>
<dbReference type="AlphaFoldDB" id="A0A1R0GX17"/>
<evidence type="ECO:0000313" key="3">
    <source>
        <dbReference type="Proteomes" id="UP000187455"/>
    </source>
</evidence>
<dbReference type="Proteomes" id="UP000187455">
    <property type="component" value="Unassembled WGS sequence"/>
</dbReference>
<organism evidence="2 3">
    <name type="scientific">Smittium mucronatum</name>
    <dbReference type="NCBI Taxonomy" id="133383"/>
    <lineage>
        <taxon>Eukaryota</taxon>
        <taxon>Fungi</taxon>
        <taxon>Fungi incertae sedis</taxon>
        <taxon>Zoopagomycota</taxon>
        <taxon>Kickxellomycotina</taxon>
        <taxon>Harpellomycetes</taxon>
        <taxon>Harpellales</taxon>
        <taxon>Legeriomycetaceae</taxon>
        <taxon>Smittium</taxon>
    </lineage>
</organism>
<proteinExistence type="predicted"/>